<protein>
    <submittedName>
        <fullName evidence="2">Uncharacterized protein</fullName>
    </submittedName>
</protein>
<feature type="region of interest" description="Disordered" evidence="1">
    <location>
        <begin position="1"/>
        <end position="21"/>
    </location>
</feature>
<evidence type="ECO:0000313" key="3">
    <source>
        <dbReference type="Proteomes" id="UP001465976"/>
    </source>
</evidence>
<keyword evidence="3" id="KW-1185">Reference proteome</keyword>
<feature type="compositionally biased region" description="Pro residues" evidence="1">
    <location>
        <begin position="1"/>
        <end position="11"/>
    </location>
</feature>
<proteinExistence type="predicted"/>
<name>A0ABR3EU90_9AGAR</name>
<reference evidence="2 3" key="1">
    <citation type="submission" date="2024-02" db="EMBL/GenBank/DDBJ databases">
        <title>A draft genome for the cacao thread blight pathogen Marasmius crinis-equi.</title>
        <authorList>
            <person name="Cohen S.P."/>
            <person name="Baruah I.K."/>
            <person name="Amoako-Attah I."/>
            <person name="Bukari Y."/>
            <person name="Meinhardt L.W."/>
            <person name="Bailey B.A."/>
        </authorList>
    </citation>
    <scope>NUCLEOTIDE SEQUENCE [LARGE SCALE GENOMIC DNA]</scope>
    <source>
        <strain evidence="2 3">GH-76</strain>
    </source>
</reference>
<gene>
    <name evidence="2" type="ORF">V5O48_015652</name>
</gene>
<evidence type="ECO:0000313" key="2">
    <source>
        <dbReference type="EMBL" id="KAL0566366.1"/>
    </source>
</evidence>
<comment type="caution">
    <text evidence="2">The sequence shown here is derived from an EMBL/GenBank/DDBJ whole genome shotgun (WGS) entry which is preliminary data.</text>
</comment>
<feature type="compositionally biased region" description="Basic and acidic residues" evidence="1">
    <location>
        <begin position="66"/>
        <end position="81"/>
    </location>
</feature>
<accession>A0ABR3EU90</accession>
<dbReference type="EMBL" id="JBAHYK010001921">
    <property type="protein sequence ID" value="KAL0566366.1"/>
    <property type="molecule type" value="Genomic_DNA"/>
</dbReference>
<organism evidence="2 3">
    <name type="scientific">Marasmius crinis-equi</name>
    <dbReference type="NCBI Taxonomy" id="585013"/>
    <lineage>
        <taxon>Eukaryota</taxon>
        <taxon>Fungi</taxon>
        <taxon>Dikarya</taxon>
        <taxon>Basidiomycota</taxon>
        <taxon>Agaricomycotina</taxon>
        <taxon>Agaricomycetes</taxon>
        <taxon>Agaricomycetidae</taxon>
        <taxon>Agaricales</taxon>
        <taxon>Marasmiineae</taxon>
        <taxon>Marasmiaceae</taxon>
        <taxon>Marasmius</taxon>
    </lineage>
</organism>
<evidence type="ECO:0000256" key="1">
    <source>
        <dbReference type="SAM" id="MobiDB-lite"/>
    </source>
</evidence>
<sequence length="81" mass="8993">MAASGVPPPPAMNGVGNDRQLTTEELVQMLNQRLQPEYWNEDEMPPDYNPSQGSRAQPQAGPELVLHQEGKGFAHRPKEEV</sequence>
<dbReference type="Proteomes" id="UP001465976">
    <property type="component" value="Unassembled WGS sequence"/>
</dbReference>
<feature type="region of interest" description="Disordered" evidence="1">
    <location>
        <begin position="36"/>
        <end position="81"/>
    </location>
</feature>